<accession>A0ABP5AJH7</accession>
<keyword evidence="3" id="KW-1003">Cell membrane</keyword>
<gene>
    <name evidence="8" type="ORF">GCM10009688_15370</name>
</gene>
<comment type="caution">
    <text evidence="8">The sequence shown here is derived from an EMBL/GenBank/DDBJ whole genome shotgun (WGS) entry which is preliminary data.</text>
</comment>
<feature type="transmembrane region" description="Helical" evidence="7">
    <location>
        <begin position="258"/>
        <end position="276"/>
    </location>
</feature>
<evidence type="ECO:0000256" key="4">
    <source>
        <dbReference type="ARBA" id="ARBA00022692"/>
    </source>
</evidence>
<sequence>MPRLLADLAPLRESRDFRRLWTGTALSAVGTQLTLVAVSLEVYELTQSSLYVGMLGVVGLVPLVLAGLYGGSVVDAYDRRKVALFSAAILWLTTIGIAVQAWLGLESVWLLFALVAVNAGAGGLNHPARSAIIPRLVRPELLPAANALSMITFGIAMAAGPLLAGVLVGQVGYGWTYTIDVVTFTAAMWALYRLDPMPPIGEVQKAGLKSVLEGFTFLGTRPNIRMTFIVDLAAMVLAQPRALLPAVGALMLGGGAETVGILLAATAAGSFLAGLFSGPLGLVRRQGLAVMWSVVAWGLSVSAFGVVVVLAGEHDGGGVSPWLLPAALAMGAAGIADSISGVFRSTILQAATPDAMRGRLQGVFVVVVAGGPRLGDLVAGVDASFLGEGWAAVAGGLACAAAVLVLSRLQPGFARYDARHPTP</sequence>
<keyword evidence="9" id="KW-1185">Reference proteome</keyword>
<feature type="transmembrane region" description="Helical" evidence="7">
    <location>
        <begin position="322"/>
        <end position="343"/>
    </location>
</feature>
<evidence type="ECO:0000313" key="8">
    <source>
        <dbReference type="EMBL" id="GAA1911330.1"/>
    </source>
</evidence>
<feature type="transmembrane region" description="Helical" evidence="7">
    <location>
        <begin position="108"/>
        <end position="126"/>
    </location>
</feature>
<name>A0ABP5AJH7_9MICC</name>
<dbReference type="InterPro" id="IPR036259">
    <property type="entry name" value="MFS_trans_sf"/>
</dbReference>
<dbReference type="EMBL" id="BAAALV010000002">
    <property type="protein sequence ID" value="GAA1911330.1"/>
    <property type="molecule type" value="Genomic_DNA"/>
</dbReference>
<evidence type="ECO:0000256" key="3">
    <source>
        <dbReference type="ARBA" id="ARBA00022475"/>
    </source>
</evidence>
<dbReference type="CDD" id="cd06173">
    <property type="entry name" value="MFS_MefA_like"/>
    <property type="match status" value="1"/>
</dbReference>
<dbReference type="Pfam" id="PF05977">
    <property type="entry name" value="MFS_3"/>
    <property type="match status" value="1"/>
</dbReference>
<keyword evidence="6 7" id="KW-0472">Membrane</keyword>
<feature type="transmembrane region" description="Helical" evidence="7">
    <location>
        <begin position="363"/>
        <end position="383"/>
    </location>
</feature>
<feature type="transmembrane region" description="Helical" evidence="7">
    <location>
        <begin position="228"/>
        <end position="252"/>
    </location>
</feature>
<dbReference type="RefSeq" id="WP_152226341.1">
    <property type="nucleotide sequence ID" value="NZ_BAAALV010000002.1"/>
</dbReference>
<feature type="transmembrane region" description="Helical" evidence="7">
    <location>
        <begin position="389"/>
        <end position="409"/>
    </location>
</feature>
<keyword evidence="2" id="KW-0813">Transport</keyword>
<feature type="transmembrane region" description="Helical" evidence="7">
    <location>
        <begin position="174"/>
        <end position="192"/>
    </location>
</feature>
<dbReference type="Proteomes" id="UP001500784">
    <property type="component" value="Unassembled WGS sequence"/>
</dbReference>
<feature type="transmembrane region" description="Helical" evidence="7">
    <location>
        <begin position="288"/>
        <end position="310"/>
    </location>
</feature>
<protein>
    <submittedName>
        <fullName evidence="8">MFS transporter</fullName>
    </submittedName>
</protein>
<dbReference type="Gene3D" id="1.20.1250.20">
    <property type="entry name" value="MFS general substrate transporter like domains"/>
    <property type="match status" value="1"/>
</dbReference>
<reference evidence="9" key="1">
    <citation type="journal article" date="2019" name="Int. J. Syst. Evol. Microbiol.">
        <title>The Global Catalogue of Microorganisms (GCM) 10K type strain sequencing project: providing services to taxonomists for standard genome sequencing and annotation.</title>
        <authorList>
            <consortium name="The Broad Institute Genomics Platform"/>
            <consortium name="The Broad Institute Genome Sequencing Center for Infectious Disease"/>
            <person name="Wu L."/>
            <person name="Ma J."/>
        </authorList>
    </citation>
    <scope>NUCLEOTIDE SEQUENCE [LARGE SCALE GENOMIC DNA]</scope>
    <source>
        <strain evidence="9">JCM 13316</strain>
    </source>
</reference>
<feature type="transmembrane region" description="Helical" evidence="7">
    <location>
        <begin position="50"/>
        <end position="70"/>
    </location>
</feature>
<evidence type="ECO:0000256" key="2">
    <source>
        <dbReference type="ARBA" id="ARBA00022448"/>
    </source>
</evidence>
<proteinExistence type="predicted"/>
<feature type="transmembrane region" description="Helical" evidence="7">
    <location>
        <begin position="20"/>
        <end position="38"/>
    </location>
</feature>
<evidence type="ECO:0000256" key="5">
    <source>
        <dbReference type="ARBA" id="ARBA00022989"/>
    </source>
</evidence>
<dbReference type="InterPro" id="IPR010290">
    <property type="entry name" value="TM_effector"/>
</dbReference>
<feature type="transmembrane region" description="Helical" evidence="7">
    <location>
        <begin position="147"/>
        <end position="168"/>
    </location>
</feature>
<dbReference type="PANTHER" id="PTHR23513:SF9">
    <property type="entry name" value="ENTEROBACTIN EXPORTER ENTS"/>
    <property type="match status" value="1"/>
</dbReference>
<evidence type="ECO:0000313" key="9">
    <source>
        <dbReference type="Proteomes" id="UP001500784"/>
    </source>
</evidence>
<keyword evidence="5 7" id="KW-1133">Transmembrane helix</keyword>
<feature type="transmembrane region" description="Helical" evidence="7">
    <location>
        <begin position="82"/>
        <end position="102"/>
    </location>
</feature>
<comment type="subcellular location">
    <subcellularLocation>
        <location evidence="1">Cell inner membrane</location>
        <topology evidence="1">Multi-pass membrane protein</topology>
    </subcellularLocation>
</comment>
<dbReference type="SUPFAM" id="SSF103473">
    <property type="entry name" value="MFS general substrate transporter"/>
    <property type="match status" value="1"/>
</dbReference>
<evidence type="ECO:0000256" key="1">
    <source>
        <dbReference type="ARBA" id="ARBA00004429"/>
    </source>
</evidence>
<dbReference type="PANTHER" id="PTHR23513">
    <property type="entry name" value="INTEGRAL MEMBRANE EFFLUX PROTEIN-RELATED"/>
    <property type="match status" value="1"/>
</dbReference>
<evidence type="ECO:0000256" key="6">
    <source>
        <dbReference type="ARBA" id="ARBA00023136"/>
    </source>
</evidence>
<organism evidence="8 9">
    <name type="scientific">Arthrobacter gandavensis</name>
    <dbReference type="NCBI Taxonomy" id="169960"/>
    <lineage>
        <taxon>Bacteria</taxon>
        <taxon>Bacillati</taxon>
        <taxon>Actinomycetota</taxon>
        <taxon>Actinomycetes</taxon>
        <taxon>Micrococcales</taxon>
        <taxon>Micrococcaceae</taxon>
        <taxon>Arthrobacter</taxon>
    </lineage>
</organism>
<evidence type="ECO:0000256" key="7">
    <source>
        <dbReference type="SAM" id="Phobius"/>
    </source>
</evidence>
<keyword evidence="4 7" id="KW-0812">Transmembrane</keyword>